<protein>
    <recommendedName>
        <fullName evidence="4">DnaD domain-containing protein</fullName>
    </recommendedName>
</protein>
<dbReference type="Proteomes" id="UP000005963">
    <property type="component" value="Unassembled WGS sequence"/>
</dbReference>
<evidence type="ECO:0000313" key="2">
    <source>
        <dbReference type="EMBL" id="EHR38881.1"/>
    </source>
</evidence>
<proteinExistence type="predicted"/>
<gene>
    <name evidence="2" type="ORF">HMPREF9454_00372</name>
</gene>
<name>A0ABN0EKV3_9FIRM</name>
<feature type="coiled-coil region" evidence="1">
    <location>
        <begin position="215"/>
        <end position="244"/>
    </location>
</feature>
<dbReference type="EMBL" id="ADMB01000016">
    <property type="protein sequence ID" value="EHR38881.1"/>
    <property type="molecule type" value="Genomic_DNA"/>
</dbReference>
<sequence>MKTRRMVSKLIYDSERFLKMSVSARDLYTYLILHADDDGVVEAGTVLRLTKGADDDLNLLIYKNFITMLDPENKVVYVNDWLLHNTIRADRKTNSVYKDLLLKILPDVKMVEKKPRTDRIPKLEQHNVDSPELENEIIIKNQEENILNKILNLFKKYSIDENTLRIFQKKFDDDLIFKQLKNLEIEIKRGIKIENISAWLFVACDRNYPLKTQEYKNLSNEKHEENNNKSQKQLEKQLKLLENEID</sequence>
<organism evidence="2 3">
    <name type="scientific">Megamonas funiformis YIT 11815</name>
    <dbReference type="NCBI Taxonomy" id="742816"/>
    <lineage>
        <taxon>Bacteria</taxon>
        <taxon>Bacillati</taxon>
        <taxon>Bacillota</taxon>
        <taxon>Negativicutes</taxon>
        <taxon>Selenomonadales</taxon>
        <taxon>Selenomonadaceae</taxon>
        <taxon>Megamonas</taxon>
    </lineage>
</organism>
<evidence type="ECO:0000313" key="3">
    <source>
        <dbReference type="Proteomes" id="UP000005963"/>
    </source>
</evidence>
<keyword evidence="3" id="KW-1185">Reference proteome</keyword>
<comment type="caution">
    <text evidence="2">The sequence shown here is derived from an EMBL/GenBank/DDBJ whole genome shotgun (WGS) entry which is preliminary data.</text>
</comment>
<evidence type="ECO:0008006" key="4">
    <source>
        <dbReference type="Google" id="ProtNLM"/>
    </source>
</evidence>
<dbReference type="RefSeq" id="WP_008537571.1">
    <property type="nucleotide sequence ID" value="NZ_JH601090.1"/>
</dbReference>
<dbReference type="GeneID" id="62778923"/>
<keyword evidence="1" id="KW-0175">Coiled coil</keyword>
<reference evidence="2 3" key="1">
    <citation type="submission" date="2012-01" db="EMBL/GenBank/DDBJ databases">
        <title>The Genome Sequence of Megamonas funiformis YIT 11815.</title>
        <authorList>
            <consortium name="The Broad Institute Genome Sequencing Platform"/>
            <person name="Earl A."/>
            <person name="Ward D."/>
            <person name="Feldgarden M."/>
            <person name="Gevers D."/>
            <person name="Morotomi M."/>
            <person name="Young S.K."/>
            <person name="Zeng Q."/>
            <person name="Gargeya S."/>
            <person name="Fitzgerald M."/>
            <person name="Haas B."/>
            <person name="Abouelleil A."/>
            <person name="Alvarado L."/>
            <person name="Arachchi H.M."/>
            <person name="Berlin A."/>
            <person name="Chapman S.B."/>
            <person name="Gearin G."/>
            <person name="Goldberg J."/>
            <person name="Griggs A."/>
            <person name="Gujja S."/>
            <person name="Hansen M."/>
            <person name="Heiman D."/>
            <person name="Howarth C."/>
            <person name="Larimer J."/>
            <person name="Lui A."/>
            <person name="MacDonald P.J.P."/>
            <person name="McCowen C."/>
            <person name="Montmayeur A."/>
            <person name="Murphy C."/>
            <person name="Neiman D."/>
            <person name="Pearson M."/>
            <person name="Priest M."/>
            <person name="Roberts A."/>
            <person name="Saif S."/>
            <person name="Shea T."/>
            <person name="Sisk P."/>
            <person name="Stolte C."/>
            <person name="Sykes S."/>
            <person name="Wortman J."/>
            <person name="Nusbaum C."/>
            <person name="Birren B."/>
        </authorList>
    </citation>
    <scope>NUCLEOTIDE SEQUENCE [LARGE SCALE GENOMIC DNA]</scope>
    <source>
        <strain evidence="2 3">YIT 11815</strain>
    </source>
</reference>
<evidence type="ECO:0000256" key="1">
    <source>
        <dbReference type="SAM" id="Coils"/>
    </source>
</evidence>
<accession>A0ABN0EKV3</accession>